<comment type="catalytic activity">
    <reaction evidence="12 13">
        <text>tRNA(Cys) + L-cysteine + ATP = L-cysteinyl-tRNA(Cys) + AMP + diphosphate</text>
        <dbReference type="Rhea" id="RHEA:17773"/>
        <dbReference type="Rhea" id="RHEA-COMP:9661"/>
        <dbReference type="Rhea" id="RHEA-COMP:9679"/>
        <dbReference type="ChEBI" id="CHEBI:30616"/>
        <dbReference type="ChEBI" id="CHEBI:33019"/>
        <dbReference type="ChEBI" id="CHEBI:35235"/>
        <dbReference type="ChEBI" id="CHEBI:78442"/>
        <dbReference type="ChEBI" id="CHEBI:78517"/>
        <dbReference type="ChEBI" id="CHEBI:456215"/>
        <dbReference type="EC" id="6.1.1.16"/>
    </reaction>
</comment>
<dbReference type="Pfam" id="PF01406">
    <property type="entry name" value="tRNA-synt_1e"/>
    <property type="match status" value="1"/>
</dbReference>
<evidence type="ECO:0000256" key="8">
    <source>
        <dbReference type="ARBA" id="ARBA00022833"/>
    </source>
</evidence>
<feature type="short sequence motif" description="'HIGH' region" evidence="13">
    <location>
        <begin position="30"/>
        <end position="40"/>
    </location>
</feature>
<dbReference type="GO" id="GO:0004817">
    <property type="term" value="F:cysteine-tRNA ligase activity"/>
    <property type="evidence" value="ECO:0007669"/>
    <property type="project" value="UniProtKB-UniRule"/>
</dbReference>
<protein>
    <recommendedName>
        <fullName evidence="13">Cysteine--tRNA ligase</fullName>
        <ecNumber evidence="13">6.1.1.16</ecNumber>
    </recommendedName>
    <alternativeName>
        <fullName evidence="13">Cysteinyl-tRNA synthetase</fullName>
        <shortName evidence="13">CysRS</shortName>
    </alternativeName>
</protein>
<feature type="coiled-coil region" evidence="14">
    <location>
        <begin position="417"/>
        <end position="444"/>
    </location>
</feature>
<keyword evidence="7 13" id="KW-0547">Nucleotide-binding</keyword>
<dbReference type="InterPro" id="IPR056411">
    <property type="entry name" value="CysS_C"/>
</dbReference>
<keyword evidence="11 13" id="KW-0030">Aminoacyl-tRNA synthetase</keyword>
<keyword evidence="4 13" id="KW-0963">Cytoplasm</keyword>
<dbReference type="Gene3D" id="3.40.50.620">
    <property type="entry name" value="HUPs"/>
    <property type="match status" value="1"/>
</dbReference>
<dbReference type="InterPro" id="IPR032678">
    <property type="entry name" value="tRNA-synt_1_cat_dom"/>
</dbReference>
<dbReference type="InterPro" id="IPR009080">
    <property type="entry name" value="tRNAsynth_Ia_anticodon-bd"/>
</dbReference>
<dbReference type="RefSeq" id="WP_118911139.1">
    <property type="nucleotide sequence ID" value="NZ_QOCS01000022.1"/>
</dbReference>
<evidence type="ECO:0000256" key="5">
    <source>
        <dbReference type="ARBA" id="ARBA00022598"/>
    </source>
</evidence>
<dbReference type="Gene3D" id="1.20.120.1910">
    <property type="entry name" value="Cysteine-tRNA ligase, C-terminal anti-codon recognition domain"/>
    <property type="match status" value="1"/>
</dbReference>
<evidence type="ECO:0000256" key="1">
    <source>
        <dbReference type="ARBA" id="ARBA00004496"/>
    </source>
</evidence>
<keyword evidence="8 13" id="KW-0862">Zinc</keyword>
<evidence type="ECO:0000256" key="2">
    <source>
        <dbReference type="ARBA" id="ARBA00005594"/>
    </source>
</evidence>
<dbReference type="Pfam" id="PF23493">
    <property type="entry name" value="CysS_C"/>
    <property type="match status" value="1"/>
</dbReference>
<dbReference type="PANTHER" id="PTHR10890:SF3">
    <property type="entry name" value="CYSTEINE--TRNA LIGASE, CYTOPLASMIC"/>
    <property type="match status" value="1"/>
</dbReference>
<dbReference type="EMBL" id="QOCS01000022">
    <property type="protein sequence ID" value="RHW45084.1"/>
    <property type="molecule type" value="Genomic_DNA"/>
</dbReference>
<evidence type="ECO:0000256" key="10">
    <source>
        <dbReference type="ARBA" id="ARBA00022917"/>
    </source>
</evidence>
<evidence type="ECO:0000256" key="13">
    <source>
        <dbReference type="HAMAP-Rule" id="MF_00041"/>
    </source>
</evidence>
<dbReference type="NCBIfam" id="TIGR00435">
    <property type="entry name" value="cysS"/>
    <property type="match status" value="1"/>
</dbReference>
<feature type="binding site" evidence="13">
    <location>
        <position position="241"/>
    </location>
    <ligand>
        <name>Zn(2+)</name>
        <dbReference type="ChEBI" id="CHEBI:29105"/>
    </ligand>
</feature>
<feature type="binding site" evidence="13">
    <location>
        <position position="237"/>
    </location>
    <ligand>
        <name>Zn(2+)</name>
        <dbReference type="ChEBI" id="CHEBI:29105"/>
    </ligand>
</feature>
<comment type="subunit">
    <text evidence="3 13">Monomer.</text>
</comment>
<dbReference type="InterPro" id="IPR024909">
    <property type="entry name" value="Cys-tRNA/MSH_ligase"/>
</dbReference>
<dbReference type="AlphaFoldDB" id="A0A3R6V5T9"/>
<dbReference type="PANTHER" id="PTHR10890">
    <property type="entry name" value="CYSTEINYL-TRNA SYNTHETASE"/>
    <property type="match status" value="1"/>
</dbReference>
<keyword evidence="9 13" id="KW-0067">ATP-binding</keyword>
<keyword evidence="10 13" id="KW-0648">Protein biosynthesis</keyword>
<organism evidence="16 17">
    <name type="scientific">Bombilactobacillus bombi</name>
    <dbReference type="NCBI Taxonomy" id="1303590"/>
    <lineage>
        <taxon>Bacteria</taxon>
        <taxon>Bacillati</taxon>
        <taxon>Bacillota</taxon>
        <taxon>Bacilli</taxon>
        <taxon>Lactobacillales</taxon>
        <taxon>Lactobacillaceae</taxon>
        <taxon>Bombilactobacillus</taxon>
    </lineage>
</organism>
<evidence type="ECO:0000256" key="3">
    <source>
        <dbReference type="ARBA" id="ARBA00011245"/>
    </source>
</evidence>
<dbReference type="HAMAP" id="MF_00041">
    <property type="entry name" value="Cys_tRNA_synth"/>
    <property type="match status" value="1"/>
</dbReference>
<keyword evidence="6 13" id="KW-0479">Metal-binding</keyword>
<keyword evidence="5 13" id="KW-0436">Ligase</keyword>
<dbReference type="Proteomes" id="UP000284822">
    <property type="component" value="Unassembled WGS sequence"/>
</dbReference>
<comment type="caution">
    <text evidence="16">The sequence shown here is derived from an EMBL/GenBank/DDBJ whole genome shotgun (WGS) entry which is preliminary data.</text>
</comment>
<evidence type="ECO:0000256" key="14">
    <source>
        <dbReference type="SAM" id="Coils"/>
    </source>
</evidence>
<name>A0A3R6V5T9_9LACO</name>
<evidence type="ECO:0000256" key="9">
    <source>
        <dbReference type="ARBA" id="ARBA00022840"/>
    </source>
</evidence>
<evidence type="ECO:0000256" key="7">
    <source>
        <dbReference type="ARBA" id="ARBA00022741"/>
    </source>
</evidence>
<dbReference type="CDD" id="cd00672">
    <property type="entry name" value="CysRS_core"/>
    <property type="match status" value="1"/>
</dbReference>
<dbReference type="GO" id="GO:0005829">
    <property type="term" value="C:cytosol"/>
    <property type="evidence" value="ECO:0007669"/>
    <property type="project" value="TreeGrafter"/>
</dbReference>
<dbReference type="PRINTS" id="PR00983">
    <property type="entry name" value="TRNASYNTHCYS"/>
</dbReference>
<feature type="binding site" evidence="13">
    <location>
        <position position="274"/>
    </location>
    <ligand>
        <name>ATP</name>
        <dbReference type="ChEBI" id="CHEBI:30616"/>
    </ligand>
</feature>
<comment type="similarity">
    <text evidence="2 13">Belongs to the class-I aminoacyl-tRNA synthetase family.</text>
</comment>
<comment type="subcellular location">
    <subcellularLocation>
        <location evidence="1 13">Cytoplasm</location>
    </subcellularLocation>
</comment>
<evidence type="ECO:0000256" key="6">
    <source>
        <dbReference type="ARBA" id="ARBA00022723"/>
    </source>
</evidence>
<evidence type="ECO:0000256" key="11">
    <source>
        <dbReference type="ARBA" id="ARBA00023146"/>
    </source>
</evidence>
<dbReference type="SUPFAM" id="SSF52374">
    <property type="entry name" value="Nucleotidylyl transferase"/>
    <property type="match status" value="1"/>
</dbReference>
<evidence type="ECO:0000259" key="15">
    <source>
        <dbReference type="SMART" id="SM00840"/>
    </source>
</evidence>
<dbReference type="InterPro" id="IPR015273">
    <property type="entry name" value="Cys-tRNA-synt_Ia_DALR"/>
</dbReference>
<gene>
    <name evidence="13" type="primary">cysS</name>
    <name evidence="16" type="ORF">DS832_08180</name>
</gene>
<reference evidence="16 17" key="1">
    <citation type="submission" date="2018-07" db="EMBL/GenBank/DDBJ databases">
        <title>Genome sequences of six Lactobacillus spp. isolated from bumble bee guts.</title>
        <authorList>
            <person name="Motta E.V.S."/>
            <person name="Moran N.A."/>
        </authorList>
    </citation>
    <scope>NUCLEOTIDE SEQUENCE [LARGE SCALE GENOMIC DNA]</scope>
    <source>
        <strain evidence="16 17">LV-8.1</strain>
    </source>
</reference>
<dbReference type="SMART" id="SM00840">
    <property type="entry name" value="DALR_2"/>
    <property type="match status" value="1"/>
</dbReference>
<dbReference type="InterPro" id="IPR014729">
    <property type="entry name" value="Rossmann-like_a/b/a_fold"/>
</dbReference>
<evidence type="ECO:0000256" key="4">
    <source>
        <dbReference type="ARBA" id="ARBA00022490"/>
    </source>
</evidence>
<feature type="domain" description="Cysteinyl-tRNA synthetase class Ia DALR" evidence="15">
    <location>
        <begin position="357"/>
        <end position="428"/>
    </location>
</feature>
<dbReference type="GO" id="GO:0008270">
    <property type="term" value="F:zinc ion binding"/>
    <property type="evidence" value="ECO:0007669"/>
    <property type="project" value="UniProtKB-UniRule"/>
</dbReference>
<dbReference type="InterPro" id="IPR015803">
    <property type="entry name" value="Cys-tRNA-ligase"/>
</dbReference>
<keyword evidence="14" id="KW-0175">Coiled coil</keyword>
<comment type="cofactor">
    <cofactor evidence="13">
        <name>Zn(2+)</name>
        <dbReference type="ChEBI" id="CHEBI:29105"/>
    </cofactor>
    <text evidence="13">Binds 1 zinc ion per subunit.</text>
</comment>
<dbReference type="GO" id="GO:0005524">
    <property type="term" value="F:ATP binding"/>
    <property type="evidence" value="ECO:0007669"/>
    <property type="project" value="UniProtKB-UniRule"/>
</dbReference>
<evidence type="ECO:0000256" key="12">
    <source>
        <dbReference type="ARBA" id="ARBA00047398"/>
    </source>
</evidence>
<dbReference type="GO" id="GO:0006423">
    <property type="term" value="P:cysteinyl-tRNA aminoacylation"/>
    <property type="evidence" value="ECO:0007669"/>
    <property type="project" value="UniProtKB-UniRule"/>
</dbReference>
<sequence length="469" mass="54109">MLKIFNTLTRKKEEFVPLKAPQVTMYVCGPTVYNYIHIGNARSAVVFDTIRRYLQYRGYQVQFVSNFTDVDDKIIKAAREQELTPQQIVNKYIAAYQEDMAALNVLPATLNPRATENMADIISFIEDLISKGYAYESAGDVYYRARKFAYYGQLSGQDIDDLELGASQRTNDMDTLKKEDPIDFALWKKAPTHEISWDSPWSKGRPGWHIECSVMATKYLGKTIDIHGGGEDLVFPHHENEIAQSETHTGQQFVRYWMHNGFVTIGSDNEKMSKSLGNFVTVHELLQQVDAQVLRLFMASTQYRRPIQYSDANLQEAQSNLQHLQTAAQNLSFRLQDDDFNEFNVQIQSQLEAIEQHFIAHMDDDFNVQNGLSDIYELMRLMNQYATAEQVNQKNINNLLDKFSELLQIFGIEFVTNPQLNHQIETLIQKRDAARDQKNFAESDALRDQLLKMGIILEDTPQGTRWRKK</sequence>
<dbReference type="SUPFAM" id="SSF47323">
    <property type="entry name" value="Anticodon-binding domain of a subclass of class I aminoacyl-tRNA synthetases"/>
    <property type="match status" value="1"/>
</dbReference>
<feature type="binding site" evidence="13">
    <location>
        <position position="28"/>
    </location>
    <ligand>
        <name>Zn(2+)</name>
        <dbReference type="ChEBI" id="CHEBI:29105"/>
    </ligand>
</feature>
<dbReference type="EC" id="6.1.1.16" evidence="13"/>
<accession>A0A3R6V5T9</accession>
<dbReference type="Pfam" id="PF09190">
    <property type="entry name" value="DALR_2"/>
    <property type="match status" value="1"/>
</dbReference>
<dbReference type="FunFam" id="3.40.50.620:FF:000009">
    <property type="entry name" value="Cysteine--tRNA ligase"/>
    <property type="match status" value="1"/>
</dbReference>
<proteinExistence type="inferred from homology"/>
<evidence type="ECO:0000313" key="17">
    <source>
        <dbReference type="Proteomes" id="UP000284822"/>
    </source>
</evidence>
<evidence type="ECO:0000313" key="16">
    <source>
        <dbReference type="EMBL" id="RHW45084.1"/>
    </source>
</evidence>
<feature type="binding site" evidence="13">
    <location>
        <position position="212"/>
    </location>
    <ligand>
        <name>Zn(2+)</name>
        <dbReference type="ChEBI" id="CHEBI:29105"/>
    </ligand>
</feature>
<feature type="short sequence motif" description="'KMSKS' region" evidence="13">
    <location>
        <begin position="271"/>
        <end position="275"/>
    </location>
</feature>